<evidence type="ECO:0000313" key="16">
    <source>
        <dbReference type="Proteomes" id="UP001516023"/>
    </source>
</evidence>
<feature type="signal peptide" evidence="12">
    <location>
        <begin position="1"/>
        <end position="22"/>
    </location>
</feature>
<keyword evidence="5" id="KW-0479">Metal-binding</keyword>
<evidence type="ECO:0000256" key="3">
    <source>
        <dbReference type="ARBA" id="ARBA00004308"/>
    </source>
</evidence>
<dbReference type="InterPro" id="IPR044862">
    <property type="entry name" value="Pro_4_hyd_alph_FE2OG_OXY"/>
</dbReference>
<evidence type="ECO:0000256" key="2">
    <source>
        <dbReference type="ARBA" id="ARBA00004167"/>
    </source>
</evidence>
<gene>
    <name evidence="15" type="ORF">HJC23_007251</name>
</gene>
<dbReference type="FunFam" id="2.60.120.620:FF:000031">
    <property type="entry name" value="Predicted protein"/>
    <property type="match status" value="1"/>
</dbReference>
<dbReference type="InterPro" id="IPR006620">
    <property type="entry name" value="Pro_4_hyd_alph"/>
</dbReference>
<feature type="region of interest" description="Disordered" evidence="11">
    <location>
        <begin position="29"/>
        <end position="54"/>
    </location>
</feature>
<keyword evidence="10" id="KW-0472">Membrane</keyword>
<dbReference type="SMART" id="SM00702">
    <property type="entry name" value="P4Hc"/>
    <property type="match status" value="1"/>
</dbReference>
<accession>A0ABD3Q0H0</accession>
<comment type="subcellular location">
    <subcellularLocation>
        <location evidence="3">Endomembrane system</location>
    </subcellularLocation>
    <subcellularLocation>
        <location evidence="2">Membrane</location>
        <topology evidence="2">Single-pass membrane protein</topology>
    </subcellularLocation>
</comment>
<name>A0ABD3Q0H0_9STRA</name>
<dbReference type="SMART" id="SM00254">
    <property type="entry name" value="ShKT"/>
    <property type="match status" value="2"/>
</dbReference>
<feature type="domain" description="Fe2OG dioxygenase" evidence="13">
    <location>
        <begin position="1144"/>
        <end position="1249"/>
    </location>
</feature>
<evidence type="ECO:0000256" key="6">
    <source>
        <dbReference type="ARBA" id="ARBA00022964"/>
    </source>
</evidence>
<evidence type="ECO:0008006" key="17">
    <source>
        <dbReference type="Google" id="ProtNLM"/>
    </source>
</evidence>
<feature type="domain" description="ShKT" evidence="14">
    <location>
        <begin position="938"/>
        <end position="975"/>
    </location>
</feature>
<evidence type="ECO:0000256" key="8">
    <source>
        <dbReference type="ARBA" id="ARBA00023002"/>
    </source>
</evidence>
<comment type="cofactor">
    <cofactor evidence="1">
        <name>L-ascorbate</name>
        <dbReference type="ChEBI" id="CHEBI:38290"/>
    </cofactor>
</comment>
<dbReference type="EMBL" id="JABMIG020000090">
    <property type="protein sequence ID" value="KAL3793511.1"/>
    <property type="molecule type" value="Genomic_DNA"/>
</dbReference>
<evidence type="ECO:0000256" key="7">
    <source>
        <dbReference type="ARBA" id="ARBA00022989"/>
    </source>
</evidence>
<evidence type="ECO:0000256" key="5">
    <source>
        <dbReference type="ARBA" id="ARBA00022723"/>
    </source>
</evidence>
<dbReference type="GO" id="GO:0012505">
    <property type="term" value="C:endomembrane system"/>
    <property type="evidence" value="ECO:0007669"/>
    <property type="project" value="UniProtKB-SubCell"/>
</dbReference>
<dbReference type="Pfam" id="PF01549">
    <property type="entry name" value="ShK"/>
    <property type="match status" value="2"/>
</dbReference>
<evidence type="ECO:0000259" key="14">
    <source>
        <dbReference type="PROSITE" id="PS51670"/>
    </source>
</evidence>
<organism evidence="15 16">
    <name type="scientific">Cyclotella cryptica</name>
    <dbReference type="NCBI Taxonomy" id="29204"/>
    <lineage>
        <taxon>Eukaryota</taxon>
        <taxon>Sar</taxon>
        <taxon>Stramenopiles</taxon>
        <taxon>Ochrophyta</taxon>
        <taxon>Bacillariophyta</taxon>
        <taxon>Coscinodiscophyceae</taxon>
        <taxon>Thalassiosirophycidae</taxon>
        <taxon>Stephanodiscales</taxon>
        <taxon>Stephanodiscaceae</taxon>
        <taxon>Cyclotella</taxon>
    </lineage>
</organism>
<keyword evidence="4" id="KW-0812">Transmembrane</keyword>
<keyword evidence="6" id="KW-0223">Dioxygenase</keyword>
<keyword evidence="12" id="KW-0732">Signal</keyword>
<dbReference type="PANTHER" id="PTHR10869">
    <property type="entry name" value="PROLYL 4-HYDROXYLASE ALPHA SUBUNIT"/>
    <property type="match status" value="1"/>
</dbReference>
<evidence type="ECO:0000256" key="4">
    <source>
        <dbReference type="ARBA" id="ARBA00022692"/>
    </source>
</evidence>
<evidence type="ECO:0000259" key="13">
    <source>
        <dbReference type="PROSITE" id="PS51471"/>
    </source>
</evidence>
<dbReference type="InterPro" id="IPR003582">
    <property type="entry name" value="ShKT_dom"/>
</dbReference>
<keyword evidence="9" id="KW-0408">Iron</keyword>
<dbReference type="AlphaFoldDB" id="A0ABD3Q0H0"/>
<dbReference type="Pfam" id="PF13640">
    <property type="entry name" value="2OG-FeII_Oxy_3"/>
    <property type="match status" value="1"/>
</dbReference>
<proteinExistence type="predicted"/>
<keyword evidence="7" id="KW-1133">Transmembrane helix</keyword>
<dbReference type="GO" id="GO:0051213">
    <property type="term" value="F:dioxygenase activity"/>
    <property type="evidence" value="ECO:0007669"/>
    <property type="project" value="UniProtKB-KW"/>
</dbReference>
<keyword evidence="8" id="KW-0560">Oxidoreductase</keyword>
<evidence type="ECO:0000256" key="1">
    <source>
        <dbReference type="ARBA" id="ARBA00001961"/>
    </source>
</evidence>
<dbReference type="PANTHER" id="PTHR10869:SF235">
    <property type="entry name" value="PROCOLLAGEN-PROLINE 4-DIOXYGENASE"/>
    <property type="match status" value="1"/>
</dbReference>
<protein>
    <recommendedName>
        <fullName evidence="17">Procollagen-proline 4-dioxygenase</fullName>
    </recommendedName>
</protein>
<evidence type="ECO:0000313" key="15">
    <source>
        <dbReference type="EMBL" id="KAL3793511.1"/>
    </source>
</evidence>
<feature type="chain" id="PRO_5044865961" description="Procollagen-proline 4-dioxygenase" evidence="12">
    <location>
        <begin position="23"/>
        <end position="1259"/>
    </location>
</feature>
<evidence type="ECO:0000256" key="11">
    <source>
        <dbReference type="SAM" id="MobiDB-lite"/>
    </source>
</evidence>
<dbReference type="InterPro" id="IPR005123">
    <property type="entry name" value="Oxoglu/Fe-dep_dioxygenase_dom"/>
</dbReference>
<dbReference type="PROSITE" id="PS51670">
    <property type="entry name" value="SHKT"/>
    <property type="match status" value="1"/>
</dbReference>
<evidence type="ECO:0000256" key="12">
    <source>
        <dbReference type="SAM" id="SignalP"/>
    </source>
</evidence>
<keyword evidence="16" id="KW-1185">Reference proteome</keyword>
<evidence type="ECO:0000256" key="10">
    <source>
        <dbReference type="ARBA" id="ARBA00023136"/>
    </source>
</evidence>
<dbReference type="InterPro" id="IPR045054">
    <property type="entry name" value="P4HA-like"/>
</dbReference>
<dbReference type="Gene3D" id="2.60.120.620">
    <property type="entry name" value="q2cbj1_9rhob like domain"/>
    <property type="match status" value="1"/>
</dbReference>
<sequence length="1259" mass="141987">MRTPRSTIDTILLLILPALAAARSVPSIYSENPSDGRPPSGPLPDPPQECHTGDESCLIGDDASSSDAAVASLTRRLHCVNDTEYNSAYQHLGNLFCFHDADEASSADSRSDYVQPSLNPLQIAPILNAKSEIATQYVFQMGLPRHLIHTILTYCNEMGITDLLRNFTSHSPIPALPGDKHNGRFLDMGGKQWYAQRPASKWKSDMHWISPANELSHEDYLAMLFRGGFEQVLAAIGDALHLDGLVAYHLTFIGVSYSDEGYIHHDTQFTNGGVYNLIIPLLLEEDVPPELTLLSDEEEWGGFKYRVGGGVLMGDSAMHGTRECNYRNISKAQHGGMVNGKKIGMRLAATVYIADINADNVANVAAETLTQTFPLANEDWLMSQAGRHWRRGERVMIDGGKGRKAFRFRDELDDCYSRKERGMCERDEEETRKKCLKTCGVYIEQGPISATKQDDKHVQVCVQNRTGGEDCKSYEDMQTTRGDFIAPHLAPGELFPILWRDTATFTTQYAFQIGFPPELHTALQKYCDDLGMTDLFRELLGPNPIPPEDEHTGRFVELADGNKWYAQRPAKKWTSNMHWVSPADEKTHEEYLKVLAEGNFDLVLDAIGRYLGLEGLVAYHLTFIGVSHSEKGYIHYDSTNTGASVYNVIIPLILEEDALPELVMIDDNDESKSGSLKYRIGMGALMGDDAMHGTEACDYRSQKGMRMAATVYIADINSGNARDIATQTLTQIYPLPDVKYLLSQAGRHWGDNNNNSLRSDKGRKPFLFHDKLMDCADRADKGMCVSQNSTEAKYTREKCLQSCHIYDEQLNAKSYSSQTTIGNEAKSKIDSFFENIEYDVSCDDDSSDCQELAKTGLCMTDPRSMKEKGCAWSCLYCLTPDSRDIYIPVEEQIFTEEGRDPEELPTPDEIAAVIAETEEYLVNEVLLFDEYEHVRLSCRNYLRECSLWAAEGECEVESNSYGWMRKNCPAACKDCLKIDPTIRCPVDYDSNIFRPGDIGRMFERWLEEAGQDVSTFSPSNPPRGGSHPFGQLTVITSPYHDMMPFLSDEDMPFVHEYTPLPWVVAIDNFLSEEECQRLIELGGDKYERSTEYSSEMNIDGSFNFVESEGRTSTNTWCQDECRNDPIAKGVIERITNMTGIPYDNYEDFQLVRYLPGQFYQKHHDFTDGHERTLYGPRLLTFFLYLNDVEEGGGTEFADLNFVATPKKGMALVWPSVTNENMEVKDDWTWHEALPVMSGIKFGANAWIHLRDYQHVPDYC</sequence>
<dbReference type="GO" id="GO:0016020">
    <property type="term" value="C:membrane"/>
    <property type="evidence" value="ECO:0007669"/>
    <property type="project" value="UniProtKB-SubCell"/>
</dbReference>
<evidence type="ECO:0000256" key="9">
    <source>
        <dbReference type="ARBA" id="ARBA00023004"/>
    </source>
</evidence>
<dbReference type="Proteomes" id="UP001516023">
    <property type="component" value="Unassembled WGS sequence"/>
</dbReference>
<reference evidence="15 16" key="1">
    <citation type="journal article" date="2020" name="G3 (Bethesda)">
        <title>Improved Reference Genome for Cyclotella cryptica CCMP332, a Model for Cell Wall Morphogenesis, Salinity Adaptation, and Lipid Production in Diatoms (Bacillariophyta).</title>
        <authorList>
            <person name="Roberts W.R."/>
            <person name="Downey K.M."/>
            <person name="Ruck E.C."/>
            <person name="Traller J.C."/>
            <person name="Alverson A.J."/>
        </authorList>
    </citation>
    <scope>NUCLEOTIDE SEQUENCE [LARGE SCALE GENOMIC DNA]</scope>
    <source>
        <strain evidence="15 16">CCMP332</strain>
    </source>
</reference>
<dbReference type="GO" id="GO:0046872">
    <property type="term" value="F:metal ion binding"/>
    <property type="evidence" value="ECO:0007669"/>
    <property type="project" value="UniProtKB-KW"/>
</dbReference>
<dbReference type="PROSITE" id="PS51471">
    <property type="entry name" value="FE2OG_OXY"/>
    <property type="match status" value="1"/>
</dbReference>
<comment type="caution">
    <text evidence="15">The sequence shown here is derived from an EMBL/GenBank/DDBJ whole genome shotgun (WGS) entry which is preliminary data.</text>
</comment>